<comment type="catalytic activity">
    <reaction evidence="10">
        <text>N(4)-(alpha-D-Man-(1-&gt;2)-alpha-D-Man-(1-&gt;2)-alpha-D-Man-(1-&gt;3)-[alpha-D-Man-(1-&gt;2)-alpha-D-Man-(1-&gt;3)-[alpha-D-Man-(1-&gt;2)-alpha-D-Man-(1-&gt;6)]-alpha-D-Man-(1-&gt;6)]-beta-D-Man-(1-&gt;4)-beta-D-GlcNAc-(1-&gt;4)-beta-D-GlcNAc)-L-asparaginyl-[protein] (N-glucan mannose isomer 9A1,2,3B1,2,3) + 4 H2O = N(4)-(alpha-D-Man-(1-&gt;3)-[alpha-D-Man-(1-&gt;3)-[alpha-D-Man-(1-&gt;6)]-alpha-D-Man-(1-&gt;6)]-beta-D-Man-(1-&gt;4)-beta-D-GlcNAc-(1-&gt;4)-beta-D-GlcNAc)-L-asparaginyl-[protein] (N-glucan mannose isomer 5A1,2) + 4 beta-D-mannose</text>
        <dbReference type="Rhea" id="RHEA:56008"/>
        <dbReference type="Rhea" id="RHEA-COMP:14356"/>
        <dbReference type="Rhea" id="RHEA-COMP:14367"/>
        <dbReference type="ChEBI" id="CHEBI:15377"/>
        <dbReference type="ChEBI" id="CHEBI:28563"/>
        <dbReference type="ChEBI" id="CHEBI:59087"/>
        <dbReference type="ChEBI" id="CHEBI:139493"/>
        <dbReference type="EC" id="3.2.1.113"/>
    </reaction>
</comment>
<dbReference type="EC" id="3.2.1.-" evidence="13"/>
<dbReference type="Gene3D" id="1.50.10.10">
    <property type="match status" value="1"/>
</dbReference>
<dbReference type="InterPro" id="IPR036026">
    <property type="entry name" value="Seven-hairpin_glycosidases"/>
</dbReference>
<keyword evidence="12" id="KW-0106">Calcium</keyword>
<sequence>MALALFSWMLIGLILPTYAYPGRKLASRQGPPSDAVRANAIREAFRISWRGYYEHAFPNDNLHPVTNGFDNDRNGWGVTAVDSLSTAIILEDSAIVQQILELIPDIDFTTTAVVNETISVFETNIRYLGGLISGYDLLAGPYSHLVEDSLLVDALLEQAVVLADSLAVAFDTPSGFPDPTIRLNPEPVIQGSASNNIAEAGTLVLEWTRLSDLTGNPVYAELTQRAESYMLHPTGSEEAFPGLVGTFVAIENGSFIDSNGGWSGYTDSFYEYLIKMYLYDPDAFAEYRDRWVLAADSTIEYLASHPTTRPDLTFLSLYNGQETIPASAHLASFAGGNFILGGILLGEQRYIDFGIVITESYYETYRQTASGIGPEGFRWVDSALPSGGNNSPPPEEDEVFYEEAGFWATSPVYILRPETIESLYYAYRVTGDSKYQDLAWVAFNHIRVACRVGSGYGGLVDVTAEDSGNINQMQSFWLAETIKYLYLIFAEDSAVQVQVDGPNEFVYNTEAHPVRVRG</sequence>
<evidence type="ECO:0000256" key="2">
    <source>
        <dbReference type="ARBA" id="ARBA00004922"/>
    </source>
</evidence>
<dbReference type="Proteomes" id="UP000028045">
    <property type="component" value="Unassembled WGS sequence"/>
</dbReference>
<dbReference type="PRINTS" id="PR00747">
    <property type="entry name" value="GLYHDRLASE47"/>
</dbReference>
<evidence type="ECO:0000256" key="14">
    <source>
        <dbReference type="SAM" id="SignalP"/>
    </source>
</evidence>
<evidence type="ECO:0000313" key="16">
    <source>
        <dbReference type="Proteomes" id="UP000028045"/>
    </source>
</evidence>
<keyword evidence="7" id="KW-0325">Glycoprotein</keyword>
<feature type="active site" description="Proton donor" evidence="11">
    <location>
        <position position="122"/>
    </location>
</feature>
<evidence type="ECO:0000256" key="8">
    <source>
        <dbReference type="ARBA" id="ARBA00023295"/>
    </source>
</evidence>
<gene>
    <name evidence="15" type="ORF">S7711_03281</name>
</gene>
<dbReference type="PANTHER" id="PTHR11742:SF101">
    <property type="entry name" value="MANNOSYL-OLIGOSACCHARIDE ALPHA-1,2-MANNOSIDASE 1B"/>
    <property type="match status" value="1"/>
</dbReference>
<dbReference type="AlphaFoldDB" id="A0A084AZQ7"/>
<dbReference type="InterPro" id="IPR012341">
    <property type="entry name" value="6hp_glycosidase-like_sf"/>
</dbReference>
<evidence type="ECO:0000256" key="6">
    <source>
        <dbReference type="ARBA" id="ARBA00023157"/>
    </source>
</evidence>
<evidence type="ECO:0000256" key="9">
    <source>
        <dbReference type="ARBA" id="ARBA00047669"/>
    </source>
</evidence>
<proteinExistence type="inferred from homology"/>
<dbReference type="GO" id="GO:0004571">
    <property type="term" value="F:mannosyl-oligosaccharide 1,2-alpha-mannosidase activity"/>
    <property type="evidence" value="ECO:0007669"/>
    <property type="project" value="UniProtKB-EC"/>
</dbReference>
<reference evidence="15 16" key="1">
    <citation type="journal article" date="2014" name="BMC Genomics">
        <title>Comparative genome sequencing reveals chemotype-specific gene clusters in the toxigenic black mold Stachybotrys.</title>
        <authorList>
            <person name="Semeiks J."/>
            <person name="Borek D."/>
            <person name="Otwinowski Z."/>
            <person name="Grishin N.V."/>
        </authorList>
    </citation>
    <scope>NUCLEOTIDE SEQUENCE [LARGE SCALE GENOMIC DNA]</scope>
    <source>
        <strain evidence="16">CBS 109288 / IBT 7711</strain>
    </source>
</reference>
<dbReference type="Pfam" id="PF01532">
    <property type="entry name" value="Glyco_hydro_47"/>
    <property type="match status" value="1"/>
</dbReference>
<dbReference type="UniPathway" id="UPA00378"/>
<evidence type="ECO:0000256" key="7">
    <source>
        <dbReference type="ARBA" id="ARBA00023180"/>
    </source>
</evidence>
<dbReference type="FunFam" id="1.50.10.10:FF:000047">
    <property type="entry name" value="Mannosyl-oligosaccharide alpha-1,2-mannosidase"/>
    <property type="match status" value="1"/>
</dbReference>
<feature type="signal peptide" evidence="14">
    <location>
        <begin position="1"/>
        <end position="19"/>
    </location>
</feature>
<dbReference type="EMBL" id="KL648424">
    <property type="protein sequence ID" value="KEY70786.1"/>
    <property type="molecule type" value="Genomic_DNA"/>
</dbReference>
<accession>A0A084AZQ7</accession>
<comment type="similarity">
    <text evidence="3 13">Belongs to the glycosyl hydrolase 47 family.</text>
</comment>
<dbReference type="OrthoDB" id="8118055at2759"/>
<dbReference type="GO" id="GO:0005783">
    <property type="term" value="C:endoplasmic reticulum"/>
    <property type="evidence" value="ECO:0007669"/>
    <property type="project" value="TreeGrafter"/>
</dbReference>
<evidence type="ECO:0000256" key="10">
    <source>
        <dbReference type="ARBA" id="ARBA00048605"/>
    </source>
</evidence>
<feature type="active site" evidence="11">
    <location>
        <position position="267"/>
    </location>
</feature>
<evidence type="ECO:0000256" key="13">
    <source>
        <dbReference type="RuleBase" id="RU361193"/>
    </source>
</evidence>
<keyword evidence="8 13" id="KW-0326">Glycosidase</keyword>
<evidence type="ECO:0000256" key="3">
    <source>
        <dbReference type="ARBA" id="ARBA00007658"/>
    </source>
</evidence>
<feature type="chain" id="PRO_5001771506" description="alpha-1,2-Mannosidase" evidence="14">
    <location>
        <begin position="20"/>
        <end position="518"/>
    </location>
</feature>
<dbReference type="GO" id="GO:0005509">
    <property type="term" value="F:calcium ion binding"/>
    <property type="evidence" value="ECO:0007669"/>
    <property type="project" value="InterPro"/>
</dbReference>
<evidence type="ECO:0000313" key="15">
    <source>
        <dbReference type="EMBL" id="KEY70786.1"/>
    </source>
</evidence>
<dbReference type="InterPro" id="IPR001382">
    <property type="entry name" value="Glyco_hydro_47"/>
</dbReference>
<dbReference type="PANTHER" id="PTHR11742">
    <property type="entry name" value="MANNOSYL-OLIGOSACCHARIDE ALPHA-1,2-MANNOSIDASE-RELATED"/>
    <property type="match status" value="1"/>
</dbReference>
<evidence type="ECO:0000256" key="4">
    <source>
        <dbReference type="ARBA" id="ARBA00022729"/>
    </source>
</evidence>
<evidence type="ECO:0000256" key="12">
    <source>
        <dbReference type="PIRSR" id="PIRSR601382-2"/>
    </source>
</evidence>
<name>A0A084AZQ7_STACB</name>
<feature type="active site" description="Proton donor" evidence="11">
    <location>
        <position position="375"/>
    </location>
</feature>
<evidence type="ECO:0000256" key="5">
    <source>
        <dbReference type="ARBA" id="ARBA00022801"/>
    </source>
</evidence>
<dbReference type="GO" id="GO:0016020">
    <property type="term" value="C:membrane"/>
    <property type="evidence" value="ECO:0007669"/>
    <property type="project" value="InterPro"/>
</dbReference>
<keyword evidence="12" id="KW-0479">Metal-binding</keyword>
<protein>
    <recommendedName>
        <fullName evidence="13">alpha-1,2-Mannosidase</fullName>
        <ecNumber evidence="13">3.2.1.-</ecNumber>
    </recommendedName>
</protein>
<feature type="active site" evidence="11">
    <location>
        <position position="418"/>
    </location>
</feature>
<organism evidence="15 16">
    <name type="scientific">Stachybotrys chartarum (strain CBS 109288 / IBT 7711)</name>
    <name type="common">Toxic black mold</name>
    <name type="synonym">Stilbospora chartarum</name>
    <dbReference type="NCBI Taxonomy" id="1280523"/>
    <lineage>
        <taxon>Eukaryota</taxon>
        <taxon>Fungi</taxon>
        <taxon>Dikarya</taxon>
        <taxon>Ascomycota</taxon>
        <taxon>Pezizomycotina</taxon>
        <taxon>Sordariomycetes</taxon>
        <taxon>Hypocreomycetidae</taxon>
        <taxon>Hypocreales</taxon>
        <taxon>Stachybotryaceae</taxon>
        <taxon>Stachybotrys</taxon>
    </lineage>
</organism>
<keyword evidence="4 14" id="KW-0732">Signal</keyword>
<evidence type="ECO:0000256" key="1">
    <source>
        <dbReference type="ARBA" id="ARBA00001913"/>
    </source>
</evidence>
<comment type="cofactor">
    <cofactor evidence="1 12">
        <name>Ca(2+)</name>
        <dbReference type="ChEBI" id="CHEBI:29108"/>
    </cofactor>
</comment>
<keyword evidence="5 13" id="KW-0378">Hydrolase</keyword>
<comment type="pathway">
    <text evidence="2">Protein modification; protein glycosylation.</text>
</comment>
<dbReference type="SUPFAM" id="SSF48225">
    <property type="entry name" value="Seven-hairpin glycosidases"/>
    <property type="match status" value="1"/>
</dbReference>
<evidence type="ECO:0000256" key="11">
    <source>
        <dbReference type="PIRSR" id="PIRSR601382-1"/>
    </source>
</evidence>
<dbReference type="InterPro" id="IPR050749">
    <property type="entry name" value="Glycosyl_Hydrolase_47"/>
</dbReference>
<keyword evidence="16" id="KW-1185">Reference proteome</keyword>
<feature type="binding site" evidence="12">
    <location>
        <position position="509"/>
    </location>
    <ligand>
        <name>Ca(2+)</name>
        <dbReference type="ChEBI" id="CHEBI:29108"/>
    </ligand>
</feature>
<dbReference type="HOGENOM" id="CLU_003818_0_2_1"/>
<dbReference type="GO" id="GO:0036503">
    <property type="term" value="P:ERAD pathway"/>
    <property type="evidence" value="ECO:0007669"/>
    <property type="project" value="UniProtKB-ARBA"/>
</dbReference>
<comment type="catalytic activity">
    <reaction evidence="9">
        <text>N(4)-(alpha-D-Man-(1-&gt;2)-alpha-D-Man-(1-&gt;2)-alpha-D-Man-(1-&gt;3)-[alpha-D-Man-(1-&gt;3)-[alpha-D-Man-(1-&gt;2)-alpha-D-Man-(1-&gt;6)]-alpha-D-Man-(1-&gt;6)]-beta-D-Man-(1-&gt;4)-beta-D-GlcNAc-(1-&gt;4)-beta-D-GlcNAc)-L-asparaginyl-[protein] (N-glucan mannose isomer 8A1,2,3B1,3) + 3 H2O = N(4)-(alpha-D-Man-(1-&gt;3)-[alpha-D-Man-(1-&gt;3)-[alpha-D-Man-(1-&gt;6)]-alpha-D-Man-(1-&gt;6)]-beta-D-Man-(1-&gt;4)-beta-D-GlcNAc-(1-&gt;4)-beta-D-GlcNAc)-L-asparaginyl-[protein] (N-glucan mannose isomer 5A1,2) + 3 beta-D-mannose</text>
        <dbReference type="Rhea" id="RHEA:56028"/>
        <dbReference type="Rhea" id="RHEA-COMP:14358"/>
        <dbReference type="Rhea" id="RHEA-COMP:14367"/>
        <dbReference type="ChEBI" id="CHEBI:15377"/>
        <dbReference type="ChEBI" id="CHEBI:28563"/>
        <dbReference type="ChEBI" id="CHEBI:59087"/>
        <dbReference type="ChEBI" id="CHEBI:60628"/>
        <dbReference type="EC" id="3.2.1.113"/>
    </reaction>
</comment>
<keyword evidence="6" id="KW-1015">Disulfide bond</keyword>
<dbReference type="GO" id="GO:0005975">
    <property type="term" value="P:carbohydrate metabolic process"/>
    <property type="evidence" value="ECO:0007669"/>
    <property type="project" value="InterPro"/>
</dbReference>